<dbReference type="Proteomes" id="UP000679779">
    <property type="component" value="Unassembled WGS sequence"/>
</dbReference>
<evidence type="ECO:0000256" key="5">
    <source>
        <dbReference type="ARBA" id="ARBA00022553"/>
    </source>
</evidence>
<comment type="catalytic activity">
    <reaction evidence="1">
        <text>ATP + protein L-histidine = ADP + protein N-phospho-L-histidine.</text>
        <dbReference type="EC" id="2.7.13.3"/>
    </reaction>
</comment>
<dbReference type="SMART" id="SM00388">
    <property type="entry name" value="HisKA"/>
    <property type="match status" value="1"/>
</dbReference>
<dbReference type="Gene3D" id="6.10.340.10">
    <property type="match status" value="1"/>
</dbReference>
<dbReference type="CDD" id="cd06225">
    <property type="entry name" value="HAMP"/>
    <property type="match status" value="1"/>
</dbReference>
<accession>A0A919XF82</accession>
<dbReference type="RefSeq" id="WP_160038180.1">
    <property type="nucleotide sequence ID" value="NZ_BORQ01000001.1"/>
</dbReference>
<reference evidence="18" key="1">
    <citation type="submission" date="2021-03" db="EMBL/GenBank/DDBJ databases">
        <title>Antimicrobial resistance genes in bacteria isolated from Japanese honey, and their potential for conferring macrolide and lincosamide resistance in the American foulbrood pathogen Paenibacillus larvae.</title>
        <authorList>
            <person name="Okamoto M."/>
            <person name="Kumagai M."/>
            <person name="Kanamori H."/>
            <person name="Takamatsu D."/>
        </authorList>
    </citation>
    <scope>NUCLEOTIDE SEQUENCE</scope>
    <source>
        <strain evidence="18">J2TS6</strain>
    </source>
</reference>
<dbReference type="InterPro" id="IPR036097">
    <property type="entry name" value="HisK_dim/P_sf"/>
</dbReference>
<dbReference type="Gene3D" id="3.30.565.10">
    <property type="entry name" value="Histidine kinase-like ATPase, C-terminal domain"/>
    <property type="match status" value="1"/>
</dbReference>
<dbReference type="PROSITE" id="PS50109">
    <property type="entry name" value="HIS_KIN"/>
    <property type="match status" value="1"/>
</dbReference>
<name>A0A919XF82_9BACL</name>
<evidence type="ECO:0000256" key="11">
    <source>
        <dbReference type="ARBA" id="ARBA00022989"/>
    </source>
</evidence>
<keyword evidence="5" id="KW-0597">Phosphoprotein</keyword>
<evidence type="ECO:0000256" key="3">
    <source>
        <dbReference type="ARBA" id="ARBA00012438"/>
    </source>
</evidence>
<keyword evidence="13 15" id="KW-0472">Membrane</keyword>
<keyword evidence="6" id="KW-0808">Transferase</keyword>
<keyword evidence="10" id="KW-0067">ATP-binding</keyword>
<dbReference type="PROSITE" id="PS50885">
    <property type="entry name" value="HAMP"/>
    <property type="match status" value="1"/>
</dbReference>
<dbReference type="FunFam" id="1.10.287.130:FF:000001">
    <property type="entry name" value="Two-component sensor histidine kinase"/>
    <property type="match status" value="1"/>
</dbReference>
<evidence type="ECO:0000313" key="19">
    <source>
        <dbReference type="Proteomes" id="UP000679779"/>
    </source>
</evidence>
<dbReference type="PANTHER" id="PTHR45436">
    <property type="entry name" value="SENSOR HISTIDINE KINASE YKOH"/>
    <property type="match status" value="1"/>
</dbReference>
<feature type="domain" description="HAMP" evidence="17">
    <location>
        <begin position="189"/>
        <end position="241"/>
    </location>
</feature>
<dbReference type="InterPro" id="IPR004358">
    <property type="entry name" value="Sig_transdc_His_kin-like_C"/>
</dbReference>
<dbReference type="InterPro" id="IPR003594">
    <property type="entry name" value="HATPase_dom"/>
</dbReference>
<evidence type="ECO:0000256" key="4">
    <source>
        <dbReference type="ARBA" id="ARBA00022475"/>
    </source>
</evidence>
<dbReference type="SUPFAM" id="SSF55874">
    <property type="entry name" value="ATPase domain of HSP90 chaperone/DNA topoisomerase II/histidine kinase"/>
    <property type="match status" value="1"/>
</dbReference>
<comment type="subcellular location">
    <subcellularLocation>
        <location evidence="2">Cell membrane</location>
        <topology evidence="2">Multi-pass membrane protein</topology>
    </subcellularLocation>
</comment>
<evidence type="ECO:0000256" key="8">
    <source>
        <dbReference type="ARBA" id="ARBA00022741"/>
    </source>
</evidence>
<dbReference type="AlphaFoldDB" id="A0A919XF82"/>
<evidence type="ECO:0000256" key="9">
    <source>
        <dbReference type="ARBA" id="ARBA00022777"/>
    </source>
</evidence>
<keyword evidence="12" id="KW-0902">Two-component regulatory system</keyword>
<evidence type="ECO:0000259" key="17">
    <source>
        <dbReference type="PROSITE" id="PS50885"/>
    </source>
</evidence>
<gene>
    <name evidence="18" type="ORF">J2TS6_04990</name>
</gene>
<keyword evidence="19" id="KW-1185">Reference proteome</keyword>
<evidence type="ECO:0000259" key="16">
    <source>
        <dbReference type="PROSITE" id="PS50109"/>
    </source>
</evidence>
<evidence type="ECO:0000256" key="15">
    <source>
        <dbReference type="SAM" id="Phobius"/>
    </source>
</evidence>
<keyword evidence="14" id="KW-0175">Coiled coil</keyword>
<proteinExistence type="predicted"/>
<dbReference type="EC" id="2.7.13.3" evidence="3"/>
<evidence type="ECO:0000313" key="18">
    <source>
        <dbReference type="EMBL" id="GIO29358.1"/>
    </source>
</evidence>
<dbReference type="InterPro" id="IPR036890">
    <property type="entry name" value="HATPase_C_sf"/>
</dbReference>
<dbReference type="CDD" id="cd00082">
    <property type="entry name" value="HisKA"/>
    <property type="match status" value="1"/>
</dbReference>
<evidence type="ECO:0000256" key="2">
    <source>
        <dbReference type="ARBA" id="ARBA00004651"/>
    </source>
</evidence>
<dbReference type="PANTHER" id="PTHR45436:SF5">
    <property type="entry name" value="SENSOR HISTIDINE KINASE TRCS"/>
    <property type="match status" value="1"/>
</dbReference>
<evidence type="ECO:0000256" key="1">
    <source>
        <dbReference type="ARBA" id="ARBA00000085"/>
    </source>
</evidence>
<comment type="caution">
    <text evidence="18">The sequence shown here is derived from an EMBL/GenBank/DDBJ whole genome shotgun (WGS) entry which is preliminary data.</text>
</comment>
<dbReference type="InterPro" id="IPR003661">
    <property type="entry name" value="HisK_dim/P_dom"/>
</dbReference>
<evidence type="ECO:0000256" key="12">
    <source>
        <dbReference type="ARBA" id="ARBA00023012"/>
    </source>
</evidence>
<dbReference type="InterPro" id="IPR003660">
    <property type="entry name" value="HAMP_dom"/>
</dbReference>
<protein>
    <recommendedName>
        <fullName evidence="3">histidine kinase</fullName>
        <ecNumber evidence="3">2.7.13.3</ecNumber>
    </recommendedName>
</protein>
<keyword evidence="4" id="KW-1003">Cell membrane</keyword>
<dbReference type="GO" id="GO:0005524">
    <property type="term" value="F:ATP binding"/>
    <property type="evidence" value="ECO:0007669"/>
    <property type="project" value="UniProtKB-KW"/>
</dbReference>
<evidence type="ECO:0000256" key="10">
    <source>
        <dbReference type="ARBA" id="ARBA00022840"/>
    </source>
</evidence>
<evidence type="ECO:0000256" key="7">
    <source>
        <dbReference type="ARBA" id="ARBA00022692"/>
    </source>
</evidence>
<feature type="transmembrane region" description="Helical" evidence="15">
    <location>
        <begin position="168"/>
        <end position="188"/>
    </location>
</feature>
<keyword evidence="9" id="KW-0418">Kinase</keyword>
<dbReference type="FunFam" id="3.30.565.10:FF:000006">
    <property type="entry name" value="Sensor histidine kinase WalK"/>
    <property type="match status" value="1"/>
</dbReference>
<evidence type="ECO:0000256" key="13">
    <source>
        <dbReference type="ARBA" id="ARBA00023136"/>
    </source>
</evidence>
<feature type="transmembrane region" description="Helical" evidence="15">
    <location>
        <begin position="12"/>
        <end position="32"/>
    </location>
</feature>
<dbReference type="GO" id="GO:0000155">
    <property type="term" value="F:phosphorelay sensor kinase activity"/>
    <property type="evidence" value="ECO:0007669"/>
    <property type="project" value="InterPro"/>
</dbReference>
<dbReference type="Pfam" id="PF00512">
    <property type="entry name" value="HisKA"/>
    <property type="match status" value="1"/>
</dbReference>
<keyword evidence="7 15" id="KW-0812">Transmembrane</keyword>
<evidence type="ECO:0000256" key="6">
    <source>
        <dbReference type="ARBA" id="ARBA00022679"/>
    </source>
</evidence>
<dbReference type="Pfam" id="PF02518">
    <property type="entry name" value="HATPase_c"/>
    <property type="match status" value="1"/>
</dbReference>
<evidence type="ECO:0000256" key="14">
    <source>
        <dbReference type="SAM" id="Coils"/>
    </source>
</evidence>
<dbReference type="EMBL" id="BORQ01000001">
    <property type="protein sequence ID" value="GIO29358.1"/>
    <property type="molecule type" value="Genomic_DNA"/>
</dbReference>
<dbReference type="Gene3D" id="1.10.287.130">
    <property type="match status" value="1"/>
</dbReference>
<feature type="domain" description="Histidine kinase" evidence="16">
    <location>
        <begin position="270"/>
        <end position="486"/>
    </location>
</feature>
<dbReference type="SMART" id="SM00387">
    <property type="entry name" value="HATPase_c"/>
    <property type="match status" value="1"/>
</dbReference>
<dbReference type="InterPro" id="IPR005467">
    <property type="entry name" value="His_kinase_dom"/>
</dbReference>
<organism evidence="18 19">
    <name type="scientific">Paenibacillus albilobatus</name>
    <dbReference type="NCBI Taxonomy" id="2716884"/>
    <lineage>
        <taxon>Bacteria</taxon>
        <taxon>Bacillati</taxon>
        <taxon>Bacillota</taxon>
        <taxon>Bacilli</taxon>
        <taxon>Bacillales</taxon>
        <taxon>Paenibacillaceae</taxon>
        <taxon>Paenibacillus</taxon>
    </lineage>
</organism>
<dbReference type="PRINTS" id="PR00344">
    <property type="entry name" value="BCTRLSENSOR"/>
</dbReference>
<sequence>MRFSLKWKFTGFLALLLLFAIGLLSFLILQGVSSNQRREMEQSMQQQAAVAADRIRQLYVTGTQVDADVFMRLQGPALARELGNVSGMRVILYDATGKEAGDSLMMADKPDVRGTLPFALQNKIAYEIHGDTLEYLSPVQSDQGQLGVVHFQTSVADRHLFYRSIQRLFLIAGAAVLIVSFIFGLIYMNKQANAIHALKKATERIRRGDYLAEPSLRRKDELGELSNGIFEMNLAIRENVRSLREEREKLLETLDKLQQLEKRQKDFIHNISHEFKTPLTSIRAYADLLQMYPDDPALVQDAHASITKETGRLYDLVERVLHLAASEKYAFDHHPEEVELMELLTDVCSRMKGKAEQFGITLEQRLEPVVIVGDRSNLMHIFLNLLDNAIKYNVARGSVAIAGAKDGDHAVVRIRDTGVGIPEDQRELVFEPFYTVNHDRARKSGGSGLGLALVKQLTLQNGGEIRIETPETGTGTEFILTFPLAGKDGSEPLLRLPQK</sequence>
<keyword evidence="11 15" id="KW-1133">Transmembrane helix</keyword>
<keyword evidence="8" id="KW-0547">Nucleotide-binding</keyword>
<dbReference type="GO" id="GO:0005886">
    <property type="term" value="C:plasma membrane"/>
    <property type="evidence" value="ECO:0007669"/>
    <property type="project" value="UniProtKB-SubCell"/>
</dbReference>
<feature type="coiled-coil region" evidence="14">
    <location>
        <begin position="233"/>
        <end position="263"/>
    </location>
</feature>
<dbReference type="InterPro" id="IPR050428">
    <property type="entry name" value="TCS_sensor_his_kinase"/>
</dbReference>
<dbReference type="SUPFAM" id="SSF47384">
    <property type="entry name" value="Homodimeric domain of signal transducing histidine kinase"/>
    <property type="match status" value="1"/>
</dbReference>
<dbReference type="CDD" id="cd00075">
    <property type="entry name" value="HATPase"/>
    <property type="match status" value="1"/>
</dbReference>